<dbReference type="NCBIfam" id="TIGR01484">
    <property type="entry name" value="HAD-SF-IIB"/>
    <property type="match status" value="1"/>
</dbReference>
<dbReference type="SUPFAM" id="SSF56784">
    <property type="entry name" value="HAD-like"/>
    <property type="match status" value="1"/>
</dbReference>
<dbReference type="Pfam" id="PF08282">
    <property type="entry name" value="Hydrolase_3"/>
    <property type="match status" value="1"/>
</dbReference>
<dbReference type="PANTHER" id="PTHR10000:SF25">
    <property type="entry name" value="PHOSPHATASE YKRA-RELATED"/>
    <property type="match status" value="1"/>
</dbReference>
<sequence length="400" mass="43107">MSKPSWARRSAMPRPIPCPAPVTSATLFETVMVVLISGSGMLSAIWRRWPAALTVSVRRPSGPLQARRQICRPVRRCYPVTQYTPQQLASMYTITTLRSSPMMHTSRRPPRLECLMISPRIAFVDVDGTLMETGSMIAESAIDAVRAARHNGHLVYLSTGRASVEIYPAIRDIGFDGFISSGGGFAEIGDELVIERTMPEAAVARMISFYEESGYDFYLQSFDELFPSPGVHDRFADYYASGEKRKAGAGYATASVTGAVAHPALKAFADVRPFSLTGIAKSVFLAGDLRAYDRVSDALSGDFHVITGTIPHMGRGSGEVTLNGVNKGSTILRLLDRLGLDAASALGIGDSSNDIEMLQVCGVGIAMGNASDAVKAYADEVTTTVQGDGVWNAFRRHGLI</sequence>
<dbReference type="NCBIfam" id="TIGR00099">
    <property type="entry name" value="Cof-subfamily"/>
    <property type="match status" value="1"/>
</dbReference>
<proteinExistence type="predicted"/>
<protein>
    <submittedName>
        <fullName evidence="1">Cof-type HAD-IIB family hydrolase</fullName>
    </submittedName>
</protein>
<keyword evidence="2" id="KW-1185">Reference proteome</keyword>
<dbReference type="PANTHER" id="PTHR10000">
    <property type="entry name" value="PHOSPHOSERINE PHOSPHATASE"/>
    <property type="match status" value="1"/>
</dbReference>
<dbReference type="Gene3D" id="3.40.50.1000">
    <property type="entry name" value="HAD superfamily/HAD-like"/>
    <property type="match status" value="1"/>
</dbReference>
<comment type="caution">
    <text evidence="1">The sequence shown here is derived from an EMBL/GenBank/DDBJ whole genome shotgun (WGS) entry which is preliminary data.</text>
</comment>
<evidence type="ECO:0000313" key="1">
    <source>
        <dbReference type="EMBL" id="TFD02272.1"/>
    </source>
</evidence>
<dbReference type="InterPro" id="IPR000150">
    <property type="entry name" value="Cof"/>
</dbReference>
<dbReference type="InterPro" id="IPR036412">
    <property type="entry name" value="HAD-like_sf"/>
</dbReference>
<dbReference type="InterPro" id="IPR023214">
    <property type="entry name" value="HAD_sf"/>
</dbReference>
<evidence type="ECO:0000313" key="2">
    <source>
        <dbReference type="Proteomes" id="UP000297851"/>
    </source>
</evidence>
<gene>
    <name evidence="1" type="ORF">E3T25_09705</name>
</gene>
<name>A0ABY2JF47_9MICO</name>
<dbReference type="EMBL" id="SOGO01000026">
    <property type="protein sequence ID" value="TFD02272.1"/>
    <property type="molecule type" value="Genomic_DNA"/>
</dbReference>
<dbReference type="GO" id="GO:0016787">
    <property type="term" value="F:hydrolase activity"/>
    <property type="evidence" value="ECO:0007669"/>
    <property type="project" value="UniProtKB-KW"/>
</dbReference>
<dbReference type="Gene3D" id="3.30.1240.10">
    <property type="match status" value="1"/>
</dbReference>
<reference evidence="1 2" key="1">
    <citation type="submission" date="2019-03" db="EMBL/GenBank/DDBJ databases">
        <title>Genomics of glacier-inhabiting Cryobacterium strains.</title>
        <authorList>
            <person name="Liu Q."/>
            <person name="Xin Y.-H."/>
        </authorList>
    </citation>
    <scope>NUCLEOTIDE SEQUENCE [LARGE SCALE GENOMIC DNA]</scope>
    <source>
        <strain evidence="1 2">TMT2-16</strain>
    </source>
</reference>
<dbReference type="InterPro" id="IPR006379">
    <property type="entry name" value="HAD-SF_hydro_IIB"/>
</dbReference>
<accession>A0ABY2JF47</accession>
<organism evidence="1 2">
    <name type="scientific">Cryobacterium sandaracinum</name>
    <dbReference type="NCBI Taxonomy" id="1259247"/>
    <lineage>
        <taxon>Bacteria</taxon>
        <taxon>Bacillati</taxon>
        <taxon>Actinomycetota</taxon>
        <taxon>Actinomycetes</taxon>
        <taxon>Micrococcales</taxon>
        <taxon>Microbacteriaceae</taxon>
        <taxon>Cryobacterium</taxon>
    </lineage>
</organism>
<keyword evidence="1" id="KW-0378">Hydrolase</keyword>
<dbReference type="Proteomes" id="UP000297851">
    <property type="component" value="Unassembled WGS sequence"/>
</dbReference>